<protein>
    <submittedName>
        <fullName evidence="1">Uncharacterized protein</fullName>
    </submittedName>
</protein>
<accession>A0A161SEY7</accession>
<name>A0A161SEY7_9FLAO</name>
<reference evidence="1 2" key="1">
    <citation type="submission" date="2016-01" db="EMBL/GenBank/DDBJ databases">
        <title>Whole genome sequencing of Myroides marinus L41.</title>
        <authorList>
            <person name="Hong K.W."/>
        </authorList>
    </citation>
    <scope>NUCLEOTIDE SEQUENCE [LARGE SCALE GENOMIC DNA]</scope>
    <source>
        <strain evidence="1 2">L41</strain>
    </source>
</reference>
<dbReference type="Proteomes" id="UP000076630">
    <property type="component" value="Unassembled WGS sequence"/>
</dbReference>
<sequence length="119" mass="14364">MANLDTKQINYHLDKIDQHILDQIKGKIFTEEVKQQTIKNLWYYLNVTYFTNSNKRIMRLSPEIRVCDEEMDIIEIDENGFICINKDTWCVIFDLNKYYDHISIIDIIKDHITQLDTYK</sequence>
<dbReference type="AlphaFoldDB" id="A0A161SEY7"/>
<proteinExistence type="predicted"/>
<dbReference type="RefSeq" id="WP_038987802.1">
    <property type="nucleotide sequence ID" value="NZ_JWJO01000065.1"/>
</dbReference>
<evidence type="ECO:0000313" key="2">
    <source>
        <dbReference type="Proteomes" id="UP000076630"/>
    </source>
</evidence>
<gene>
    <name evidence="1" type="ORF">AV926_11810</name>
</gene>
<keyword evidence="2" id="KW-1185">Reference proteome</keyword>
<comment type="caution">
    <text evidence="1">The sequence shown here is derived from an EMBL/GenBank/DDBJ whole genome shotgun (WGS) entry which is preliminary data.</text>
</comment>
<organism evidence="1 2">
    <name type="scientific">Myroides marinus</name>
    <dbReference type="NCBI Taxonomy" id="703342"/>
    <lineage>
        <taxon>Bacteria</taxon>
        <taxon>Pseudomonadati</taxon>
        <taxon>Bacteroidota</taxon>
        <taxon>Flavobacteriia</taxon>
        <taxon>Flavobacteriales</taxon>
        <taxon>Flavobacteriaceae</taxon>
        <taxon>Myroides</taxon>
    </lineage>
</organism>
<evidence type="ECO:0000313" key="1">
    <source>
        <dbReference type="EMBL" id="KZE79495.1"/>
    </source>
</evidence>
<dbReference type="EMBL" id="LQNU01000060">
    <property type="protein sequence ID" value="KZE79495.1"/>
    <property type="molecule type" value="Genomic_DNA"/>
</dbReference>